<sequence length="81" mass="9719">MLWAIDDVERIYYTVFWGLRMRKLSWNMFSFQRRICQSPPTFRFRVSWSSKAVMLKVPVVAHLEGINVISKKHNLTLLFNL</sequence>
<proteinExistence type="predicted"/>
<dbReference type="EMBL" id="JRKL02007071">
    <property type="protein sequence ID" value="KAF3948143.1"/>
    <property type="molecule type" value="Genomic_DNA"/>
</dbReference>
<gene>
    <name evidence="1" type="ORF">CMV_025821</name>
</gene>
<accession>A0A8J4QNJ5</accession>
<evidence type="ECO:0000313" key="2">
    <source>
        <dbReference type="Proteomes" id="UP000737018"/>
    </source>
</evidence>
<dbReference type="Proteomes" id="UP000737018">
    <property type="component" value="Unassembled WGS sequence"/>
</dbReference>
<dbReference type="AlphaFoldDB" id="A0A8J4QNJ5"/>
<reference evidence="1" key="1">
    <citation type="submission" date="2020-03" db="EMBL/GenBank/DDBJ databases">
        <title>Castanea mollissima Vanexum genome sequencing.</title>
        <authorList>
            <person name="Staton M."/>
        </authorList>
    </citation>
    <scope>NUCLEOTIDE SEQUENCE</scope>
    <source>
        <tissue evidence="1">Leaf</tissue>
    </source>
</reference>
<name>A0A8J4QNJ5_9ROSI</name>
<organism evidence="1 2">
    <name type="scientific">Castanea mollissima</name>
    <name type="common">Chinese chestnut</name>
    <dbReference type="NCBI Taxonomy" id="60419"/>
    <lineage>
        <taxon>Eukaryota</taxon>
        <taxon>Viridiplantae</taxon>
        <taxon>Streptophyta</taxon>
        <taxon>Embryophyta</taxon>
        <taxon>Tracheophyta</taxon>
        <taxon>Spermatophyta</taxon>
        <taxon>Magnoliopsida</taxon>
        <taxon>eudicotyledons</taxon>
        <taxon>Gunneridae</taxon>
        <taxon>Pentapetalae</taxon>
        <taxon>rosids</taxon>
        <taxon>fabids</taxon>
        <taxon>Fagales</taxon>
        <taxon>Fagaceae</taxon>
        <taxon>Castanea</taxon>
    </lineage>
</organism>
<keyword evidence="2" id="KW-1185">Reference proteome</keyword>
<evidence type="ECO:0000313" key="1">
    <source>
        <dbReference type="EMBL" id="KAF3948143.1"/>
    </source>
</evidence>
<protein>
    <submittedName>
        <fullName evidence="1">Uncharacterized protein</fullName>
    </submittedName>
</protein>
<comment type="caution">
    <text evidence="1">The sequence shown here is derived from an EMBL/GenBank/DDBJ whole genome shotgun (WGS) entry which is preliminary data.</text>
</comment>